<gene>
    <name evidence="2" type="ORF">C2G38_2247734</name>
</gene>
<accession>A0A397UZY4</accession>
<name>A0A397UZY4_9GLOM</name>
<feature type="region of interest" description="Disordered" evidence="1">
    <location>
        <begin position="164"/>
        <end position="200"/>
    </location>
</feature>
<reference evidence="2 3" key="1">
    <citation type="submission" date="2018-06" db="EMBL/GenBank/DDBJ databases">
        <title>Comparative genomics reveals the genomic features of Rhizophagus irregularis, R. cerebriforme, R. diaphanum and Gigaspora rosea, and their symbiotic lifestyle signature.</title>
        <authorList>
            <person name="Morin E."/>
            <person name="San Clemente H."/>
            <person name="Chen E.C.H."/>
            <person name="De La Providencia I."/>
            <person name="Hainaut M."/>
            <person name="Kuo A."/>
            <person name="Kohler A."/>
            <person name="Murat C."/>
            <person name="Tang N."/>
            <person name="Roy S."/>
            <person name="Loubradou J."/>
            <person name="Henrissat B."/>
            <person name="Grigoriev I.V."/>
            <person name="Corradi N."/>
            <person name="Roux C."/>
            <person name="Martin F.M."/>
        </authorList>
    </citation>
    <scope>NUCLEOTIDE SEQUENCE [LARGE SCALE GENOMIC DNA]</scope>
    <source>
        <strain evidence="2 3">DAOM 194757</strain>
    </source>
</reference>
<dbReference type="EMBL" id="QKWP01000757">
    <property type="protein sequence ID" value="RIB15282.1"/>
    <property type="molecule type" value="Genomic_DNA"/>
</dbReference>
<sequence>MGHIHKEYYSANATYLSDEAIKEIKESPENQERKQQIRNTNTTDWNKEIESIYDLYAELPKSTYLTSEQIETIRSLKDKVPKYRIVRDFHINEHRIDDIWEGRERQQQIIQNTISTEILPEYSNQIESVLLQNKPLGDESEIRDSVSSLNYSSSNLHLESTTLNTEIKKRSSKSRSKSGRISDPIPSCNSIPVNTDDSTKKISSEKLDALYEKEAKRDEKNKVNMNRLLAT</sequence>
<proteinExistence type="predicted"/>
<dbReference type="OrthoDB" id="2345201at2759"/>
<dbReference type="AlphaFoldDB" id="A0A397UZY4"/>
<evidence type="ECO:0000313" key="2">
    <source>
        <dbReference type="EMBL" id="RIB15282.1"/>
    </source>
</evidence>
<feature type="compositionally biased region" description="Polar residues" evidence="1">
    <location>
        <begin position="187"/>
        <end position="196"/>
    </location>
</feature>
<protein>
    <submittedName>
        <fullName evidence="2">Uncharacterized protein</fullName>
    </submittedName>
</protein>
<comment type="caution">
    <text evidence="2">The sequence shown here is derived from an EMBL/GenBank/DDBJ whole genome shotgun (WGS) entry which is preliminary data.</text>
</comment>
<dbReference type="Proteomes" id="UP000266673">
    <property type="component" value="Unassembled WGS sequence"/>
</dbReference>
<evidence type="ECO:0000256" key="1">
    <source>
        <dbReference type="SAM" id="MobiDB-lite"/>
    </source>
</evidence>
<keyword evidence="3" id="KW-1185">Reference proteome</keyword>
<organism evidence="2 3">
    <name type="scientific">Gigaspora rosea</name>
    <dbReference type="NCBI Taxonomy" id="44941"/>
    <lineage>
        <taxon>Eukaryota</taxon>
        <taxon>Fungi</taxon>
        <taxon>Fungi incertae sedis</taxon>
        <taxon>Mucoromycota</taxon>
        <taxon>Glomeromycotina</taxon>
        <taxon>Glomeromycetes</taxon>
        <taxon>Diversisporales</taxon>
        <taxon>Gigasporaceae</taxon>
        <taxon>Gigaspora</taxon>
    </lineage>
</organism>
<evidence type="ECO:0000313" key="3">
    <source>
        <dbReference type="Proteomes" id="UP000266673"/>
    </source>
</evidence>